<evidence type="ECO:0000259" key="1">
    <source>
        <dbReference type="Pfam" id="PF07883"/>
    </source>
</evidence>
<dbReference type="InterPro" id="IPR013096">
    <property type="entry name" value="Cupin_2"/>
</dbReference>
<dbReference type="EMBL" id="JAEKJA010000007">
    <property type="protein sequence ID" value="MBJ3776105.1"/>
    <property type="molecule type" value="Genomic_DNA"/>
</dbReference>
<keyword evidence="3" id="KW-1185">Reference proteome</keyword>
<dbReference type="Proteomes" id="UP000609531">
    <property type="component" value="Unassembled WGS sequence"/>
</dbReference>
<dbReference type="Pfam" id="PF07883">
    <property type="entry name" value="Cupin_2"/>
    <property type="match status" value="1"/>
</dbReference>
<evidence type="ECO:0000313" key="3">
    <source>
        <dbReference type="Proteomes" id="UP000609531"/>
    </source>
</evidence>
<evidence type="ECO:0000313" key="2">
    <source>
        <dbReference type="EMBL" id="MBJ3776105.1"/>
    </source>
</evidence>
<comment type="caution">
    <text evidence="2">The sequence shown here is derived from an EMBL/GenBank/DDBJ whole genome shotgun (WGS) entry which is preliminary data.</text>
</comment>
<dbReference type="Gene3D" id="2.60.120.10">
    <property type="entry name" value="Jelly Rolls"/>
    <property type="match status" value="1"/>
</dbReference>
<feature type="domain" description="Cupin type-2" evidence="1">
    <location>
        <begin position="77"/>
        <end position="146"/>
    </location>
</feature>
<dbReference type="RefSeq" id="WP_198881987.1">
    <property type="nucleotide sequence ID" value="NZ_JAEKJA010000007.1"/>
</dbReference>
<dbReference type="AlphaFoldDB" id="A0A934IP09"/>
<protein>
    <submittedName>
        <fullName evidence="2">Cupin domain-containing protein</fullName>
    </submittedName>
</protein>
<organism evidence="2 3">
    <name type="scientific">Acuticoccus mangrovi</name>
    <dbReference type="NCBI Taxonomy" id="2796142"/>
    <lineage>
        <taxon>Bacteria</taxon>
        <taxon>Pseudomonadati</taxon>
        <taxon>Pseudomonadota</taxon>
        <taxon>Alphaproteobacteria</taxon>
        <taxon>Hyphomicrobiales</taxon>
        <taxon>Amorphaceae</taxon>
        <taxon>Acuticoccus</taxon>
    </lineage>
</organism>
<name>A0A934IP09_9HYPH</name>
<dbReference type="InterPro" id="IPR014710">
    <property type="entry name" value="RmlC-like_jellyroll"/>
</dbReference>
<sequence>MKTITPSVEEMTARLARFQDMKPYGKDFAESIGVPEDAFKALTADKVYTIMVPSDYEGRSKNAPIKSVRGAVVNIAECPPHNGPGLHVHEQTVENFFCISGTFDIIWGDDEENSLTLNPLDFISVPPGVARRFYNKSEEIGRLLVIIQPVGEEQKDRVAYAPAVAEQMRGAFGGEIVDKLLGVGFHFDAGQ</sequence>
<dbReference type="SUPFAM" id="SSF51182">
    <property type="entry name" value="RmlC-like cupins"/>
    <property type="match status" value="1"/>
</dbReference>
<reference evidence="2" key="1">
    <citation type="submission" date="2020-12" db="EMBL/GenBank/DDBJ databases">
        <title>Bacterial taxonomy.</title>
        <authorList>
            <person name="Pan X."/>
        </authorList>
    </citation>
    <scope>NUCLEOTIDE SEQUENCE</scope>
    <source>
        <strain evidence="2">B2012</strain>
    </source>
</reference>
<accession>A0A934IP09</accession>
<dbReference type="InterPro" id="IPR011051">
    <property type="entry name" value="RmlC_Cupin_sf"/>
</dbReference>
<proteinExistence type="predicted"/>
<gene>
    <name evidence="2" type="ORF">JCR33_10430</name>
</gene>